<name>A0A7J5U4E7_9BACT</name>
<dbReference type="InterPro" id="IPR009387">
    <property type="entry name" value="HigB-2"/>
</dbReference>
<sequence length="109" mass="12105">MNYKILTLAVFDKQIKRLAKKYPSIKSDLIHLGEELKENPTLGQSLGGNLYKVRLKITSKKTGKAGGARVITYVKVVNETVTLSYIYDKSEQSTVSGDELDDLLALLES</sequence>
<reference evidence="1 2" key="1">
    <citation type="submission" date="2019-10" db="EMBL/GenBank/DDBJ databases">
        <title>Rudanella paleaurantiibacter sp. nov., isolated from sludge.</title>
        <authorList>
            <person name="Xu S.Q."/>
        </authorList>
    </citation>
    <scope>NUCLEOTIDE SEQUENCE [LARGE SCALE GENOMIC DNA]</scope>
    <source>
        <strain evidence="1 2">HX-22-17</strain>
    </source>
</reference>
<proteinExistence type="predicted"/>
<dbReference type="EMBL" id="WELI01000001">
    <property type="protein sequence ID" value="KAB7732573.1"/>
    <property type="molecule type" value="Genomic_DNA"/>
</dbReference>
<dbReference type="Proteomes" id="UP000488299">
    <property type="component" value="Unassembled WGS sequence"/>
</dbReference>
<gene>
    <name evidence="1" type="ORF">F5984_01040</name>
</gene>
<evidence type="ECO:0008006" key="3">
    <source>
        <dbReference type="Google" id="ProtNLM"/>
    </source>
</evidence>
<accession>A0A7J5U4E7</accession>
<organism evidence="1 2">
    <name type="scientific">Rudanella paleaurantiibacter</name>
    <dbReference type="NCBI Taxonomy" id="2614655"/>
    <lineage>
        <taxon>Bacteria</taxon>
        <taxon>Pseudomonadati</taxon>
        <taxon>Bacteroidota</taxon>
        <taxon>Cytophagia</taxon>
        <taxon>Cytophagales</taxon>
        <taxon>Cytophagaceae</taxon>
        <taxon>Rudanella</taxon>
    </lineage>
</organism>
<dbReference type="RefSeq" id="WP_152121997.1">
    <property type="nucleotide sequence ID" value="NZ_WELI01000001.1"/>
</dbReference>
<dbReference type="AlphaFoldDB" id="A0A7J5U4E7"/>
<evidence type="ECO:0000313" key="1">
    <source>
        <dbReference type="EMBL" id="KAB7732573.1"/>
    </source>
</evidence>
<keyword evidence="2" id="KW-1185">Reference proteome</keyword>
<evidence type="ECO:0000313" key="2">
    <source>
        <dbReference type="Proteomes" id="UP000488299"/>
    </source>
</evidence>
<dbReference type="Pfam" id="PF06296">
    <property type="entry name" value="RelE"/>
    <property type="match status" value="1"/>
</dbReference>
<protein>
    <recommendedName>
        <fullName evidence="3">Addiction module toxin RelE</fullName>
    </recommendedName>
</protein>
<comment type="caution">
    <text evidence="1">The sequence shown here is derived from an EMBL/GenBank/DDBJ whole genome shotgun (WGS) entry which is preliminary data.</text>
</comment>